<feature type="domain" description="ImpA C-terminal" evidence="3">
    <location>
        <begin position="290"/>
        <end position="435"/>
    </location>
</feature>
<dbReference type="InterPro" id="IPR021069">
    <property type="entry name" value="ImpA_C"/>
</dbReference>
<dbReference type="PANTHER" id="PTHR37024:SF5">
    <property type="entry name" value="IMPA N-TERMINAL DOMAIN-CONTAINING PROTEIN"/>
    <property type="match status" value="1"/>
</dbReference>
<dbReference type="PANTHER" id="PTHR37024">
    <property type="entry name" value="TYPE VI SECRETION SYSTEM DUF2094 AND IMPA-RELATED DOMAIN PROTEIN"/>
    <property type="match status" value="1"/>
</dbReference>
<keyword evidence="1" id="KW-1133">Transmembrane helix</keyword>
<accession>A0A345CNJ4</accession>
<proteinExistence type="predicted"/>
<evidence type="ECO:0000256" key="1">
    <source>
        <dbReference type="SAM" id="Phobius"/>
    </source>
</evidence>
<evidence type="ECO:0000313" key="4">
    <source>
        <dbReference type="EMBL" id="AXF75011.1"/>
    </source>
</evidence>
<protein>
    <recommendedName>
        <fullName evidence="6">ImpA domain-containing protein</fullName>
    </recommendedName>
</protein>
<dbReference type="AlphaFoldDB" id="A0A345CNJ4"/>
<sequence length="443" mass="50544">MSRETITDIVIYTGGDPRNLSAFESLRQEIDKISHPLQPEINWREMELLALEIFRTNGVDLQTLSYYTLARTKRAGLAGFTEGCELLAGVLIGEWQTCWPNNEAARIEILNWFSSRLSRLVRALAFDDKSLRLLCRAERALQIICDKLQQMPLSQLPRIENLLIFVQNSVQRVEKQSGQSQHVEQSTAEKSALIWMPTKRIVAHATASTADIPAPPVKLPPHVPEANAESASHWLKSWQAFALGALCSLLVIAPIFYLSYWPLREQQDFLERQPAGKALLWLSNPQIKSYSRQLDNLTTIPVYYTAELGERSVSVARQLWPTDSRQQQVSQRWQQLNSETQRNPSTGESYSVVRQRLQQLSDELLAREKARSGLTISYLKTAIYQMQTAMAEDVPLEELLRQFEIATQNGESAPPLLLKQIDQRWNVLSQRYYGLIDHGNMAR</sequence>
<dbReference type="Pfam" id="PF06812">
    <property type="entry name" value="ImpA_N"/>
    <property type="match status" value="1"/>
</dbReference>
<dbReference type="EMBL" id="CP013970">
    <property type="protein sequence ID" value="AXF75011.1"/>
    <property type="molecule type" value="Genomic_DNA"/>
</dbReference>
<dbReference type="InterPro" id="IPR010657">
    <property type="entry name" value="ImpA_N"/>
</dbReference>
<evidence type="ECO:0008006" key="6">
    <source>
        <dbReference type="Google" id="ProtNLM"/>
    </source>
</evidence>
<keyword evidence="1" id="KW-0812">Transmembrane</keyword>
<dbReference type="Pfam" id="PF12486">
    <property type="entry name" value="VasL"/>
    <property type="match status" value="1"/>
</dbReference>
<name>A0A345CNJ4_9GAMM</name>
<dbReference type="Proteomes" id="UP000264980">
    <property type="component" value="Chromosome"/>
</dbReference>
<organism evidence="4 5">
    <name type="scientific">Erwinia tracheiphila</name>
    <dbReference type="NCBI Taxonomy" id="65700"/>
    <lineage>
        <taxon>Bacteria</taxon>
        <taxon>Pseudomonadati</taxon>
        <taxon>Pseudomonadota</taxon>
        <taxon>Gammaproteobacteria</taxon>
        <taxon>Enterobacterales</taxon>
        <taxon>Erwiniaceae</taxon>
        <taxon>Erwinia</taxon>
    </lineage>
</organism>
<gene>
    <name evidence="4" type="ORF">AV903_01015</name>
</gene>
<feature type="domain" description="ImpA N-terminal" evidence="2">
    <location>
        <begin position="14"/>
        <end position="113"/>
    </location>
</feature>
<evidence type="ECO:0000259" key="3">
    <source>
        <dbReference type="Pfam" id="PF12486"/>
    </source>
</evidence>
<reference evidence="4 5" key="1">
    <citation type="submission" date="2016-01" db="EMBL/GenBank/DDBJ databases">
        <authorList>
            <person name="Oliw E.H."/>
        </authorList>
    </citation>
    <scope>NUCLEOTIDE SEQUENCE [LARGE SCALE GENOMIC DNA]</scope>
    <source>
        <strain evidence="4 5">MDcuke</strain>
    </source>
</reference>
<dbReference type="RefSeq" id="WP_233478967.1">
    <property type="nucleotide sequence ID" value="NZ_CP013970.1"/>
</dbReference>
<evidence type="ECO:0000259" key="2">
    <source>
        <dbReference type="Pfam" id="PF06812"/>
    </source>
</evidence>
<keyword evidence="1" id="KW-0472">Membrane</keyword>
<feature type="transmembrane region" description="Helical" evidence="1">
    <location>
        <begin position="240"/>
        <end position="263"/>
    </location>
</feature>
<evidence type="ECO:0000313" key="5">
    <source>
        <dbReference type="Proteomes" id="UP000264980"/>
    </source>
</evidence>